<sequence>MRRVRKVFYNEESENSTDESLRLTTLLRQLLSLYHYRTVKTELVWLKQQRERVKMAQQLDALNKHSQHIVQFNREYFSAMSDQNTQRALSLMDMRKWLEKEQAMMQQLQDTVLLIKQQETDYLRQCDEVAAYFQLVTEKRKRQEKFRFILEHLHAI</sequence>
<gene>
    <name evidence="1" type="ORF">BK796_03355</name>
</gene>
<evidence type="ECO:0000313" key="1">
    <source>
        <dbReference type="EMBL" id="PDO89000.1"/>
    </source>
</evidence>
<proteinExistence type="predicted"/>
<organism evidence="1 2">
    <name type="scientific">Kosakonia pseudosacchari</name>
    <dbReference type="NCBI Taxonomy" id="1646340"/>
    <lineage>
        <taxon>Bacteria</taxon>
        <taxon>Pseudomonadati</taxon>
        <taxon>Pseudomonadota</taxon>
        <taxon>Gammaproteobacteria</taxon>
        <taxon>Enterobacterales</taxon>
        <taxon>Enterobacteriaceae</taxon>
        <taxon>Kosakonia</taxon>
    </lineage>
</organism>
<name>A0ABX4IT02_9ENTR</name>
<evidence type="ECO:0000313" key="2">
    <source>
        <dbReference type="Proteomes" id="UP000219642"/>
    </source>
</evidence>
<dbReference type="EMBL" id="NITV01000002">
    <property type="protein sequence ID" value="PDO89000.1"/>
    <property type="molecule type" value="Genomic_DNA"/>
</dbReference>
<dbReference type="Proteomes" id="UP000219642">
    <property type="component" value="Unassembled WGS sequence"/>
</dbReference>
<comment type="caution">
    <text evidence="1">The sequence shown here is derived from an EMBL/GenBank/DDBJ whole genome shotgun (WGS) entry which is preliminary data.</text>
</comment>
<accession>A0ABX4IT02</accession>
<protein>
    <submittedName>
        <fullName evidence="1">Uncharacterized protein</fullName>
    </submittedName>
</protein>
<reference evidence="1 2" key="1">
    <citation type="submission" date="2017-06" db="EMBL/GenBank/DDBJ databases">
        <title>Draft genome sequence of nitrogen-fixing Kosakonia pseudosacchari strain NN143 isolated from sugarcane roots.</title>
        <authorList>
            <person name="Li Y."/>
            <person name="Li S."/>
            <person name="Lin L."/>
            <person name="Wu X."/>
            <person name="Yang L."/>
            <person name="Li Y."/>
            <person name="An Q."/>
        </authorList>
    </citation>
    <scope>NUCLEOTIDE SEQUENCE [LARGE SCALE GENOMIC DNA]</scope>
    <source>
        <strain evidence="1 2">NN143</strain>
    </source>
</reference>
<dbReference type="RefSeq" id="WP_097399767.1">
    <property type="nucleotide sequence ID" value="NZ_CP158850.1"/>
</dbReference>
<keyword evidence="2" id="KW-1185">Reference proteome</keyword>